<keyword evidence="3" id="KW-0560">Oxidoreductase</keyword>
<evidence type="ECO:0000313" key="7">
    <source>
        <dbReference type="Proteomes" id="UP000188937"/>
    </source>
</evidence>
<dbReference type="InterPro" id="IPR046373">
    <property type="entry name" value="Acyl-CoA_Oxase/DH_mid-dom_sf"/>
</dbReference>
<dbReference type="AlphaFoldDB" id="A0A1U9KDF0"/>
<accession>A0A1U9KDF0</accession>
<dbReference type="Pfam" id="PF03241">
    <property type="entry name" value="HpaB"/>
    <property type="match status" value="1"/>
</dbReference>
<dbReference type="Gene3D" id="2.40.110.10">
    <property type="entry name" value="Butyryl-CoA Dehydrogenase, subunit A, domain 2"/>
    <property type="match status" value="1"/>
</dbReference>
<evidence type="ECO:0000256" key="2">
    <source>
        <dbReference type="ARBA" id="ARBA00022827"/>
    </source>
</evidence>
<keyword evidence="7" id="KW-1185">Reference proteome</keyword>
<evidence type="ECO:0000313" key="6">
    <source>
        <dbReference type="EMBL" id="AQS83843.1"/>
    </source>
</evidence>
<sequence length="487" mass="54656">MSGCGEDFLMKTGYQHKESLRDQRSVYIDGGLVPDVTVHPAFRQSIDTVCSLYDLAAKPENHALMRCENERGVSINRIWQLPRSHADLVERRRGLEFWSEQHAGFFGRSPDHVASCIAGMYMGLDVFEAADRERARALADFYQHASETDLYLTYVIINPQGELPGAGTAPSHRRIAASIVDHGPEGIVIDGAKMLASGGVMANEVLVTCIQPLGPDEDALAFSAVVPMNAKGLRILSRKSYEEHAGSIFDSPMASRFDENDSVLLFENVTVPWDRVFVFKDRDLCMKQFFATPAHVYQNYQAMIRLKTKLTFLVGLARKITQINGTERFPQVREILGQLAADVGMLDAMVAGMEAKGSLYGEYFIPDHHSLYAAQALTQKLYPRFIEQLRNLAGGGVIMLPSCVEDMENPEMMEWISRTQASPIVDAKTRVKFFKLVWDCIGSEFASRHTQYEMFYAGASFVPRNHSFRTFGWDNALGQVDRMMAEY</sequence>
<evidence type="ECO:0000259" key="5">
    <source>
        <dbReference type="Pfam" id="PF11794"/>
    </source>
</evidence>
<dbReference type="PANTHER" id="PTHR36117">
    <property type="entry name" value="4-HYDROXYPHENYLACETATE 3-MONOOXYGENASE-RELATED"/>
    <property type="match status" value="1"/>
</dbReference>
<organism evidence="6 7">
    <name type="scientific">Acetobacter aceti</name>
    <dbReference type="NCBI Taxonomy" id="435"/>
    <lineage>
        <taxon>Bacteria</taxon>
        <taxon>Pseudomonadati</taxon>
        <taxon>Pseudomonadota</taxon>
        <taxon>Alphaproteobacteria</taxon>
        <taxon>Acetobacterales</taxon>
        <taxon>Acetobacteraceae</taxon>
        <taxon>Acetobacter</taxon>
        <taxon>Acetobacter subgen. Acetobacter</taxon>
    </lineage>
</organism>
<dbReference type="SUPFAM" id="SSF47203">
    <property type="entry name" value="Acyl-CoA dehydrogenase C-terminal domain-like"/>
    <property type="match status" value="1"/>
</dbReference>
<dbReference type="PANTHER" id="PTHR36117:SF3">
    <property type="entry name" value="4-HYDROXYPHENYLACETATE 3-MONOOXYGENASE-RELATED"/>
    <property type="match status" value="1"/>
</dbReference>
<feature type="domain" description="HpaB/PvcC/4-BUDH N-terminal" evidence="5">
    <location>
        <begin position="12"/>
        <end position="278"/>
    </location>
</feature>
<dbReference type="InterPro" id="IPR024674">
    <property type="entry name" value="HpaB/PvcC/4-BUDH_N"/>
</dbReference>
<gene>
    <name evidence="6" type="ORF">A0U92_02580</name>
</gene>
<dbReference type="Proteomes" id="UP000188937">
    <property type="component" value="Chromosome"/>
</dbReference>
<keyword evidence="1" id="KW-0285">Flavoprotein</keyword>
<dbReference type="InterPro" id="IPR024719">
    <property type="entry name" value="HpaB/PvcC/4-BUDH_C"/>
</dbReference>
<dbReference type="PIRSF" id="PIRSF000331">
    <property type="entry name" value="HpaA_HpaB"/>
    <property type="match status" value="1"/>
</dbReference>
<dbReference type="STRING" id="435.A0U92_02580"/>
<dbReference type="KEGG" id="aace:A0U92_02580"/>
<dbReference type="EMBL" id="CP014692">
    <property type="protein sequence ID" value="AQS83843.1"/>
    <property type="molecule type" value="Genomic_DNA"/>
</dbReference>
<keyword evidence="6" id="KW-0503">Monooxygenase</keyword>
<evidence type="ECO:0000259" key="4">
    <source>
        <dbReference type="Pfam" id="PF03241"/>
    </source>
</evidence>
<evidence type="ECO:0000256" key="1">
    <source>
        <dbReference type="ARBA" id="ARBA00022630"/>
    </source>
</evidence>
<evidence type="ECO:0000256" key="3">
    <source>
        <dbReference type="ARBA" id="ARBA00023002"/>
    </source>
</evidence>
<dbReference type="SUPFAM" id="SSF56645">
    <property type="entry name" value="Acyl-CoA dehydrogenase NM domain-like"/>
    <property type="match status" value="1"/>
</dbReference>
<name>A0A1U9KDF0_ACEAC</name>
<dbReference type="GO" id="GO:0016627">
    <property type="term" value="F:oxidoreductase activity, acting on the CH-CH group of donors"/>
    <property type="evidence" value="ECO:0007669"/>
    <property type="project" value="InterPro"/>
</dbReference>
<dbReference type="InterPro" id="IPR004925">
    <property type="entry name" value="HpaB/PvcC/4-BUDH"/>
</dbReference>
<dbReference type="InterPro" id="IPR009100">
    <property type="entry name" value="AcylCoA_DH/oxidase_NM_dom_sf"/>
</dbReference>
<dbReference type="Gene3D" id="1.10.3140.10">
    <property type="entry name" value="4-hydroxybutyryl-coa dehydratase, domain 1"/>
    <property type="match status" value="1"/>
</dbReference>
<dbReference type="InterPro" id="IPR036250">
    <property type="entry name" value="AcylCo_DH-like_C"/>
</dbReference>
<reference evidence="6 7" key="1">
    <citation type="submission" date="2016-03" db="EMBL/GenBank/DDBJ databases">
        <title>Acetic acid bacteria sequencing.</title>
        <authorList>
            <person name="Brandt J."/>
            <person name="Jakob F."/>
            <person name="Vogel R.F."/>
        </authorList>
    </citation>
    <scope>NUCLEOTIDE SEQUENCE [LARGE SCALE GENOMIC DNA]</scope>
    <source>
        <strain evidence="6 7">TMW2.1153</strain>
    </source>
</reference>
<dbReference type="GO" id="GO:0004497">
    <property type="term" value="F:monooxygenase activity"/>
    <property type="evidence" value="ECO:0007669"/>
    <property type="project" value="UniProtKB-KW"/>
</dbReference>
<protein>
    <submittedName>
        <fullName evidence="6">4-hydroxyphenylacetate 3-monooxygenase</fullName>
    </submittedName>
</protein>
<dbReference type="Pfam" id="PF11794">
    <property type="entry name" value="HpaB_N"/>
    <property type="match status" value="1"/>
</dbReference>
<proteinExistence type="predicted"/>
<dbReference type="Gene3D" id="1.20.140.10">
    <property type="entry name" value="Butyryl-CoA Dehydrogenase, subunit A, domain 3"/>
    <property type="match status" value="1"/>
</dbReference>
<keyword evidence="2" id="KW-0274">FAD</keyword>
<feature type="domain" description="HpaB/PvcC/4-BUDH C-terminal" evidence="4">
    <location>
        <begin position="287"/>
        <end position="484"/>
    </location>
</feature>